<sequence length="328" mass="34883">MHPPVPAPDDGGARAPLAAVTGASGFIGRHVVAALTSAGWRVRLLLRRAPEGSEWRQAHPEVVAGSLEDEAALARLVEGADAVVHLAGLIKAARRQHFFDVNCKAVARLAETVRQVAPGTHFVLVSSLAAREPALSDYAASKRAGESAAREVLGQRVTVLRPPAVYGPHDRETLRFFQIARWQRIPLPGRADARAALIHVQDAARLVASIAAASPRGEVLAMADAHPEGYSWEAVLAAAARAVANPAPRFFQAPQGLLKGVALIGDVARLAGSASMLNSQKLRELRHPDWGVADDELARPAGWAPEFDLDGGFADAVAWYRAAGWLRS</sequence>
<gene>
    <name evidence="2" type="ORF">JI746_25530</name>
</gene>
<dbReference type="Gene3D" id="3.40.50.720">
    <property type="entry name" value="NAD(P)-binding Rossmann-like Domain"/>
    <property type="match status" value="1"/>
</dbReference>
<reference evidence="2 3" key="1">
    <citation type="journal article" date="2017" name="Int. J. Syst. Evol. Microbiol.">
        <title>Ramlibacter alkalitolerans sp. nov., alkali-tolerant bacterium isolated from soil of ginseng.</title>
        <authorList>
            <person name="Lee D.H."/>
            <person name="Cha C.J."/>
        </authorList>
    </citation>
    <scope>NUCLEOTIDE SEQUENCE [LARGE SCALE GENOMIC DNA]</scope>
    <source>
        <strain evidence="2 3">KACC 19305</strain>
    </source>
</reference>
<dbReference type="Pfam" id="PF01370">
    <property type="entry name" value="Epimerase"/>
    <property type="match status" value="1"/>
</dbReference>
<dbReference type="InterPro" id="IPR051783">
    <property type="entry name" value="NAD(P)-dependent_oxidoreduct"/>
</dbReference>
<dbReference type="EMBL" id="JAEQND010000019">
    <property type="protein sequence ID" value="MBL0428492.1"/>
    <property type="molecule type" value="Genomic_DNA"/>
</dbReference>
<evidence type="ECO:0000313" key="2">
    <source>
        <dbReference type="EMBL" id="MBL0428492.1"/>
    </source>
</evidence>
<dbReference type="InterPro" id="IPR036291">
    <property type="entry name" value="NAD(P)-bd_dom_sf"/>
</dbReference>
<protein>
    <submittedName>
        <fullName evidence="2">SDR family NAD(P)-dependent oxidoreductase</fullName>
    </submittedName>
</protein>
<dbReference type="PANTHER" id="PTHR48079">
    <property type="entry name" value="PROTEIN YEEZ"/>
    <property type="match status" value="1"/>
</dbReference>
<feature type="domain" description="Ketoreductase" evidence="1">
    <location>
        <begin position="19"/>
        <end position="168"/>
    </location>
</feature>
<comment type="caution">
    <text evidence="2">The sequence shown here is derived from an EMBL/GenBank/DDBJ whole genome shotgun (WGS) entry which is preliminary data.</text>
</comment>
<evidence type="ECO:0000313" key="3">
    <source>
        <dbReference type="Proteomes" id="UP000622707"/>
    </source>
</evidence>
<dbReference type="SUPFAM" id="SSF51735">
    <property type="entry name" value="NAD(P)-binding Rossmann-fold domains"/>
    <property type="match status" value="1"/>
</dbReference>
<proteinExistence type="predicted"/>
<organism evidence="2 3">
    <name type="scientific">Ramlibacter alkalitolerans</name>
    <dbReference type="NCBI Taxonomy" id="2039631"/>
    <lineage>
        <taxon>Bacteria</taxon>
        <taxon>Pseudomonadati</taxon>
        <taxon>Pseudomonadota</taxon>
        <taxon>Betaproteobacteria</taxon>
        <taxon>Burkholderiales</taxon>
        <taxon>Comamonadaceae</taxon>
        <taxon>Ramlibacter</taxon>
    </lineage>
</organism>
<dbReference type="SMART" id="SM00822">
    <property type="entry name" value="PKS_KR"/>
    <property type="match status" value="1"/>
</dbReference>
<dbReference type="RefSeq" id="WP_201693138.1">
    <property type="nucleotide sequence ID" value="NZ_JAEQND010000019.1"/>
</dbReference>
<dbReference type="Proteomes" id="UP000622707">
    <property type="component" value="Unassembled WGS sequence"/>
</dbReference>
<keyword evidence="3" id="KW-1185">Reference proteome</keyword>
<accession>A0ABS1JWB7</accession>
<name>A0ABS1JWB7_9BURK</name>
<dbReference type="InterPro" id="IPR001509">
    <property type="entry name" value="Epimerase_deHydtase"/>
</dbReference>
<dbReference type="InterPro" id="IPR057326">
    <property type="entry name" value="KR_dom"/>
</dbReference>
<dbReference type="PANTHER" id="PTHR48079:SF6">
    <property type="entry name" value="NAD(P)-BINDING DOMAIN-CONTAINING PROTEIN-RELATED"/>
    <property type="match status" value="1"/>
</dbReference>
<evidence type="ECO:0000259" key="1">
    <source>
        <dbReference type="SMART" id="SM00822"/>
    </source>
</evidence>